<keyword evidence="2" id="KW-0378">Hydrolase</keyword>
<dbReference type="EMBL" id="GG657466">
    <property type="protein sequence ID" value="OAT12211.1"/>
    <property type="molecule type" value="Genomic_DNA"/>
</dbReference>
<evidence type="ECO:0000256" key="3">
    <source>
        <dbReference type="SAM" id="MobiDB-lite"/>
    </source>
</evidence>
<proteinExistence type="inferred from homology"/>
<reference evidence="5" key="1">
    <citation type="submission" date="2009-02" db="EMBL/GenBank/DDBJ databases">
        <title>The Genome Sequence of Blastomyces dermatitidis strain SLH14081.</title>
        <authorList>
            <consortium name="The Broad Institute Genome Sequencing Platform"/>
            <consortium name="Broad Institute Microbial Sequencing Center."/>
            <person name="Champion M."/>
            <person name="Cuomo C."/>
            <person name="Ma L.-J."/>
            <person name="Henn M.R."/>
            <person name="Klein B."/>
            <person name="Goldman B."/>
            <person name="Young S."/>
            <person name="Kodira C.D."/>
            <person name="Zeng Q."/>
            <person name="Koehrsen M."/>
            <person name="Alvarado L."/>
            <person name="Berlin A.M."/>
            <person name="Heiman D.I."/>
            <person name="Hepburn T.A."/>
            <person name="Saif S."/>
            <person name="Shea T.D."/>
            <person name="Shenoy N."/>
            <person name="Sykes S."/>
            <person name="Galagan J."/>
            <person name="Nusbaum C."/>
            <person name="Birren B."/>
        </authorList>
    </citation>
    <scope>NUCLEOTIDE SEQUENCE</scope>
    <source>
        <strain evidence="5">SLH14081</strain>
    </source>
</reference>
<dbReference type="AlphaFoldDB" id="A0A179UYU1"/>
<gene>
    <name evidence="5" type="ORF">BDBG_07587</name>
</gene>
<dbReference type="CDD" id="cd07061">
    <property type="entry name" value="HP_HAP_like"/>
    <property type="match status" value="1"/>
</dbReference>
<dbReference type="SUPFAM" id="SSF53254">
    <property type="entry name" value="Phosphoglycerate mutase-like"/>
    <property type="match status" value="1"/>
</dbReference>
<sequence length="521" mass="58022">MTSLVPREPYSKEELHKLYPDGLQLQLVQVFLRHGERTPVSSRFQNTGLAPFWPYCNAARKMTQIAASKEDLSSWDSFQWRRRMERFGENDQALMAVGPEGEAEGICLPGELTDEGRESTYALGRRLRHLYVDQLGFMPKIRSNTDDMYLRTTPIPRALESLQQTFWGMYPPDARTANFPLPTIVARSPADETLYPNESNCHRFRQLARLFAQKAANKWNETEDMEYLNSLWSKWMPSNSPRVAVDSSPRLSGIMDTINSTLGHGPGTRLPAEFYDSKARELGEKIVTDEWFAGYNESNEYRKLGIGALMGDIVDRMVHASVDGGWRPTTNGTGNGNGIVKFALSGCHDTTIAAILTSLGTFDGGKWPPYTSSIAVELFKATAQPHGPRPGDILEELNVPDLENSASKAKQTGLMSKFFGGESSPAPSFPQPSKIARSATSDLPTSPLQKYYVRVRYNDQPMRIPGCAAKPSNHLPGNDTFCTLEAFKKIADKFTPRNWHQECGNNLGGGMYVEGNDPAGY</sequence>
<accession>A0A179UYU1</accession>
<dbReference type="OrthoDB" id="10257284at2759"/>
<evidence type="ECO:0000313" key="5">
    <source>
        <dbReference type="EMBL" id="OAT12211.1"/>
    </source>
</evidence>
<dbReference type="Gene3D" id="3.40.50.1240">
    <property type="entry name" value="Phosphoglycerate mutase-like"/>
    <property type="match status" value="1"/>
</dbReference>
<dbReference type="Pfam" id="PF00328">
    <property type="entry name" value="His_Phos_2"/>
    <property type="match status" value="1"/>
</dbReference>
<dbReference type="PANTHER" id="PTHR11567:SF110">
    <property type="entry name" value="2-PHOSPHOXYLOSE PHOSPHATASE 1"/>
    <property type="match status" value="1"/>
</dbReference>
<evidence type="ECO:0000256" key="1">
    <source>
        <dbReference type="ARBA" id="ARBA00005375"/>
    </source>
</evidence>
<dbReference type="GeneID" id="8508878"/>
<evidence type="ECO:0000313" key="4">
    <source>
        <dbReference type="EMBL" id="OAT12210.1"/>
    </source>
</evidence>
<dbReference type="InterPro" id="IPR000560">
    <property type="entry name" value="His_Pase_clade-2"/>
</dbReference>
<dbReference type="GO" id="GO:0016791">
    <property type="term" value="F:phosphatase activity"/>
    <property type="evidence" value="ECO:0007669"/>
    <property type="project" value="TreeGrafter"/>
</dbReference>
<evidence type="ECO:0000256" key="2">
    <source>
        <dbReference type="ARBA" id="ARBA00022801"/>
    </source>
</evidence>
<organism evidence="5 6">
    <name type="scientific">Blastomyces gilchristii (strain SLH14081)</name>
    <name type="common">Blastomyces dermatitidis</name>
    <dbReference type="NCBI Taxonomy" id="559298"/>
    <lineage>
        <taxon>Eukaryota</taxon>
        <taxon>Fungi</taxon>
        <taxon>Dikarya</taxon>
        <taxon>Ascomycota</taxon>
        <taxon>Pezizomycotina</taxon>
        <taxon>Eurotiomycetes</taxon>
        <taxon>Eurotiomycetidae</taxon>
        <taxon>Onygenales</taxon>
        <taxon>Ajellomycetaceae</taxon>
        <taxon>Blastomyces</taxon>
    </lineage>
</organism>
<evidence type="ECO:0000313" key="6">
    <source>
        <dbReference type="Proteomes" id="UP000002038"/>
    </source>
</evidence>
<dbReference type="EMBL" id="GG657466">
    <property type="protein sequence ID" value="OAT12210.1"/>
    <property type="molecule type" value="Genomic_DNA"/>
</dbReference>
<dbReference type="InterPro" id="IPR050645">
    <property type="entry name" value="Histidine_acid_phosphatase"/>
</dbReference>
<dbReference type="InterPro" id="IPR029033">
    <property type="entry name" value="His_PPase_superfam"/>
</dbReference>
<keyword evidence="6" id="KW-1185">Reference proteome</keyword>
<comment type="similarity">
    <text evidence="1">Belongs to the histidine acid phosphatase family.</text>
</comment>
<dbReference type="PANTHER" id="PTHR11567">
    <property type="entry name" value="ACID PHOSPHATASE-RELATED"/>
    <property type="match status" value="1"/>
</dbReference>
<name>A0A179UYU1_BLAGS</name>
<protein>
    <submittedName>
        <fullName evidence="4 5">Acid phosphatase</fullName>
    </submittedName>
</protein>
<dbReference type="STRING" id="559298.A0A179UYU1"/>
<dbReference type="RefSeq" id="XP_031580264.1">
    <property type="nucleotide sequence ID" value="XM_031723162.1"/>
</dbReference>
<dbReference type="KEGG" id="bgh:BDBG_07587"/>
<dbReference type="Proteomes" id="UP000002038">
    <property type="component" value="Unassembled WGS sequence"/>
</dbReference>
<dbReference type="RefSeq" id="XP_031580265.1">
    <property type="nucleotide sequence ID" value="XM_031723163.1"/>
</dbReference>
<dbReference type="VEuPathDB" id="FungiDB:BDBG_07587"/>
<reference evidence="6" key="2">
    <citation type="journal article" date="2015" name="PLoS Genet.">
        <title>The dynamic genome and transcriptome of the human fungal pathogen Blastomyces and close relative Emmonsia.</title>
        <authorList>
            <person name="Munoz J.F."/>
            <person name="Gauthier G.M."/>
            <person name="Desjardins C.A."/>
            <person name="Gallo J.E."/>
            <person name="Holder J."/>
            <person name="Sullivan T.D."/>
            <person name="Marty A.J."/>
            <person name="Carmen J.C."/>
            <person name="Chen Z."/>
            <person name="Ding L."/>
            <person name="Gujja S."/>
            <person name="Magrini V."/>
            <person name="Misas E."/>
            <person name="Mitreva M."/>
            <person name="Priest M."/>
            <person name="Saif S."/>
            <person name="Whiston E.A."/>
            <person name="Young S."/>
            <person name="Zeng Q."/>
            <person name="Goldman W.E."/>
            <person name="Mardis E.R."/>
            <person name="Taylor J.W."/>
            <person name="McEwen J.G."/>
            <person name="Clay O.K."/>
            <person name="Klein B.S."/>
            <person name="Cuomo C.A."/>
        </authorList>
    </citation>
    <scope>NUCLEOTIDE SEQUENCE [LARGE SCALE GENOMIC DNA]</scope>
    <source>
        <strain evidence="6">SLH14081</strain>
    </source>
</reference>
<feature type="region of interest" description="Disordered" evidence="3">
    <location>
        <begin position="421"/>
        <end position="442"/>
    </location>
</feature>